<name>A0A6I3S2I4_9BURK</name>
<protein>
    <recommendedName>
        <fullName evidence="2">site-specific DNA-methyltransferase (adenine-specific)</fullName>
        <ecNumber evidence="2">2.1.1.72</ecNumber>
    </recommendedName>
</protein>
<dbReference type="InterPro" id="IPR029063">
    <property type="entry name" value="SAM-dependent_MTases_sf"/>
</dbReference>
<dbReference type="PANTHER" id="PTHR33841:SF1">
    <property type="entry name" value="DNA METHYLTRANSFERASE A"/>
    <property type="match status" value="1"/>
</dbReference>
<evidence type="ECO:0000256" key="2">
    <source>
        <dbReference type="ARBA" id="ARBA00011900"/>
    </source>
</evidence>
<accession>A0A6I3S2I4</accession>
<dbReference type="Pfam" id="PF02384">
    <property type="entry name" value="N6_Mtase"/>
    <property type="match status" value="1"/>
</dbReference>
<dbReference type="EMBL" id="WNCL01000034">
    <property type="protein sequence ID" value="MTU43901.1"/>
    <property type="molecule type" value="Genomic_DNA"/>
</dbReference>
<dbReference type="Pfam" id="PF12950">
    <property type="entry name" value="TaqI_C"/>
    <property type="match status" value="1"/>
</dbReference>
<comment type="caution">
    <text evidence="8">The sequence shown here is derived from an EMBL/GenBank/DDBJ whole genome shotgun (WGS) entry which is preliminary data.</text>
</comment>
<keyword evidence="4" id="KW-0808">Transferase</keyword>
<dbReference type="EC" id="2.1.1.72" evidence="2"/>
<gene>
    <name evidence="8" type="ORF">GMD42_09800</name>
</gene>
<evidence type="ECO:0000259" key="6">
    <source>
        <dbReference type="Pfam" id="PF02384"/>
    </source>
</evidence>
<dbReference type="InterPro" id="IPR025931">
    <property type="entry name" value="TaqI_C"/>
</dbReference>
<organism evidence="8 9">
    <name type="scientific">Parasutterella excrementihominis</name>
    <dbReference type="NCBI Taxonomy" id="487175"/>
    <lineage>
        <taxon>Bacteria</taxon>
        <taxon>Pseudomonadati</taxon>
        <taxon>Pseudomonadota</taxon>
        <taxon>Betaproteobacteria</taxon>
        <taxon>Burkholderiales</taxon>
        <taxon>Sutterellaceae</taxon>
        <taxon>Parasutterella</taxon>
    </lineage>
</organism>
<reference evidence="8 9" key="1">
    <citation type="journal article" date="2019" name="Nat. Med.">
        <title>A library of human gut bacterial isolates paired with longitudinal multiomics data enables mechanistic microbiome research.</title>
        <authorList>
            <person name="Poyet M."/>
            <person name="Groussin M."/>
            <person name="Gibbons S.M."/>
            <person name="Avila-Pacheco J."/>
            <person name="Jiang X."/>
            <person name="Kearney S.M."/>
            <person name="Perrotta A.R."/>
            <person name="Berdy B."/>
            <person name="Zhao S."/>
            <person name="Lieberman T.D."/>
            <person name="Swanson P.K."/>
            <person name="Smith M."/>
            <person name="Roesemann S."/>
            <person name="Alexander J.E."/>
            <person name="Rich S.A."/>
            <person name="Livny J."/>
            <person name="Vlamakis H."/>
            <person name="Clish C."/>
            <person name="Bullock K."/>
            <person name="Deik A."/>
            <person name="Scott J."/>
            <person name="Pierce K.A."/>
            <person name="Xavier R.J."/>
            <person name="Alm E.J."/>
        </authorList>
    </citation>
    <scope>NUCLEOTIDE SEQUENCE [LARGE SCALE GENOMIC DNA]</scope>
    <source>
        <strain evidence="8 9">BIOML-A2</strain>
    </source>
</reference>
<feature type="domain" description="TaqI-like C-terminal specificity" evidence="7">
    <location>
        <begin position="395"/>
        <end position="504"/>
    </location>
</feature>
<dbReference type="GO" id="GO:0003677">
    <property type="term" value="F:DNA binding"/>
    <property type="evidence" value="ECO:0007669"/>
    <property type="project" value="InterPro"/>
</dbReference>
<evidence type="ECO:0000256" key="5">
    <source>
        <dbReference type="ARBA" id="ARBA00047942"/>
    </source>
</evidence>
<evidence type="ECO:0000256" key="3">
    <source>
        <dbReference type="ARBA" id="ARBA00022603"/>
    </source>
</evidence>
<dbReference type="SUPFAM" id="SSF53335">
    <property type="entry name" value="S-adenosyl-L-methionine-dependent methyltransferases"/>
    <property type="match status" value="1"/>
</dbReference>
<dbReference type="GO" id="GO:0032259">
    <property type="term" value="P:methylation"/>
    <property type="evidence" value="ECO:0007669"/>
    <property type="project" value="UniProtKB-KW"/>
</dbReference>
<dbReference type="GO" id="GO:0009007">
    <property type="term" value="F:site-specific DNA-methyltransferase (adenine-specific) activity"/>
    <property type="evidence" value="ECO:0007669"/>
    <property type="project" value="UniProtKB-EC"/>
</dbReference>
<dbReference type="PRINTS" id="PR00507">
    <property type="entry name" value="N12N6MTFRASE"/>
</dbReference>
<dbReference type="Gene3D" id="3.40.50.150">
    <property type="entry name" value="Vaccinia Virus protein VP39"/>
    <property type="match status" value="1"/>
</dbReference>
<dbReference type="Proteomes" id="UP000462362">
    <property type="component" value="Unassembled WGS sequence"/>
</dbReference>
<dbReference type="PANTHER" id="PTHR33841">
    <property type="entry name" value="DNA METHYLTRANSFERASE YEEA-RELATED"/>
    <property type="match status" value="1"/>
</dbReference>
<evidence type="ECO:0000313" key="9">
    <source>
        <dbReference type="Proteomes" id="UP000462362"/>
    </source>
</evidence>
<dbReference type="InterPro" id="IPR050953">
    <property type="entry name" value="N4_N6_ade-DNA_methylase"/>
</dbReference>
<feature type="domain" description="DNA methylase adenine-specific" evidence="6">
    <location>
        <begin position="116"/>
        <end position="243"/>
    </location>
</feature>
<proteinExistence type="inferred from homology"/>
<dbReference type="AlphaFoldDB" id="A0A6I3S2I4"/>
<evidence type="ECO:0000259" key="7">
    <source>
        <dbReference type="Pfam" id="PF12950"/>
    </source>
</evidence>
<evidence type="ECO:0000256" key="4">
    <source>
        <dbReference type="ARBA" id="ARBA00022679"/>
    </source>
</evidence>
<dbReference type="CDD" id="cd02440">
    <property type="entry name" value="AdoMet_MTases"/>
    <property type="match status" value="1"/>
</dbReference>
<comment type="catalytic activity">
    <reaction evidence="5">
        <text>a 2'-deoxyadenosine in DNA + S-adenosyl-L-methionine = an N(6)-methyl-2'-deoxyadenosine in DNA + S-adenosyl-L-homocysteine + H(+)</text>
        <dbReference type="Rhea" id="RHEA:15197"/>
        <dbReference type="Rhea" id="RHEA-COMP:12418"/>
        <dbReference type="Rhea" id="RHEA-COMP:12419"/>
        <dbReference type="ChEBI" id="CHEBI:15378"/>
        <dbReference type="ChEBI" id="CHEBI:57856"/>
        <dbReference type="ChEBI" id="CHEBI:59789"/>
        <dbReference type="ChEBI" id="CHEBI:90615"/>
        <dbReference type="ChEBI" id="CHEBI:90616"/>
        <dbReference type="EC" id="2.1.1.72"/>
    </reaction>
</comment>
<sequence length="561" mass="63794">MFYGEEMPISKSTERIWKRLNRDLTGKPSYRANKTGSSRRFIPKERCTNPDTLSFITELLPSEDKVPLRNTIYTLSCVLLDRSDCDRKLAEKFKTEYGRTHNFVHKFAQVVLPEEFDLLGTVYQSFLTEGVKNSTGSYYTERSVAQELLDSLEAKPGASFLDPCCGSGTFLILAQEMGLQICGMDSDPIAVMIAKANLILSGAKEYPDVRVIDFVNRWKSERRRFDFAATNPPWSSKTKNVYADVSSFFFMKTLSLLKSGGKLAFLMPISMLNIASHRLFREHLFSDCRLLEIRKFDTKFSGVQTDFVSILAEKAKPAERFRMNESGEIREIPLSIFQLTEQKAIFSATEPEVEIICKILSKGEISLADSKWALGVVTGNNKKHLKTKPGLGLEPIYTGKEIQPFCIDKPRYFVHYDRTVFQQTAPDEYYRTTPKIVYRFISNHLVFAAERNGALVLNSANILIPNVPELSFEALLALLNSKVYSFIYRVLFGQIKVLRSNLSQLKLPSINPQQDDELKSLVLAAEANSTEEIKEEINRAIFKLYGLDDEEIAVIRKRLEA</sequence>
<evidence type="ECO:0000256" key="1">
    <source>
        <dbReference type="ARBA" id="ARBA00006594"/>
    </source>
</evidence>
<dbReference type="Gene3D" id="3.90.220.10">
    <property type="entry name" value="Adenine-n6-DNA-methyltransferase Taqi, Chain A, domain 2"/>
    <property type="match status" value="1"/>
</dbReference>
<evidence type="ECO:0000313" key="8">
    <source>
        <dbReference type="EMBL" id="MTU43901.1"/>
    </source>
</evidence>
<comment type="similarity">
    <text evidence="1">Belongs to the N(4)/N(6)-methyltransferase family.</text>
</comment>
<keyword evidence="3 8" id="KW-0489">Methyltransferase</keyword>
<dbReference type="InterPro" id="IPR003356">
    <property type="entry name" value="DNA_methylase_A-5"/>
</dbReference>
<dbReference type="GO" id="GO:0008170">
    <property type="term" value="F:N-methyltransferase activity"/>
    <property type="evidence" value="ECO:0007669"/>
    <property type="project" value="InterPro"/>
</dbReference>
<dbReference type="InterPro" id="IPR023135">
    <property type="entry name" value="N6_DNA_MeTrfase_TaqI_C"/>
</dbReference>